<feature type="region of interest" description="Disordered" evidence="1">
    <location>
        <begin position="71"/>
        <end position="90"/>
    </location>
</feature>
<dbReference type="InterPro" id="IPR014044">
    <property type="entry name" value="CAP_dom"/>
</dbReference>
<protein>
    <recommendedName>
        <fullName evidence="3">SCP domain-containing protein</fullName>
    </recommendedName>
</protein>
<dbReference type="Pfam" id="PF00188">
    <property type="entry name" value="CAP"/>
    <property type="match status" value="1"/>
</dbReference>
<reference evidence="4" key="2">
    <citation type="submission" date="2023-06" db="EMBL/GenBank/DDBJ databases">
        <authorList>
            <person name="Kobayashi Y."/>
            <person name="Kayamori A."/>
            <person name="Aoki K."/>
            <person name="Shiwa Y."/>
            <person name="Fujita N."/>
            <person name="Sugita T."/>
            <person name="Iwasaki W."/>
            <person name="Tanaka N."/>
            <person name="Takashima M."/>
        </authorList>
    </citation>
    <scope>NUCLEOTIDE SEQUENCE</scope>
    <source>
        <strain evidence="4">HIS016</strain>
    </source>
</reference>
<comment type="caution">
    <text evidence="4">The sequence shown here is derived from an EMBL/GenBank/DDBJ whole genome shotgun (WGS) entry which is preliminary data.</text>
</comment>
<organism evidence="4 5">
    <name type="scientific">Cutaneotrichosporon spelunceum</name>
    <dbReference type="NCBI Taxonomy" id="1672016"/>
    <lineage>
        <taxon>Eukaryota</taxon>
        <taxon>Fungi</taxon>
        <taxon>Dikarya</taxon>
        <taxon>Basidiomycota</taxon>
        <taxon>Agaricomycotina</taxon>
        <taxon>Tremellomycetes</taxon>
        <taxon>Trichosporonales</taxon>
        <taxon>Trichosporonaceae</taxon>
        <taxon>Cutaneotrichosporon</taxon>
    </lineage>
</organism>
<name>A0AAD3YBT8_9TREE</name>
<evidence type="ECO:0000256" key="2">
    <source>
        <dbReference type="SAM" id="SignalP"/>
    </source>
</evidence>
<feature type="region of interest" description="Disordered" evidence="1">
    <location>
        <begin position="18"/>
        <end position="66"/>
    </location>
</feature>
<gene>
    <name evidence="4" type="ORF">CspeluHIS016_0211950</name>
</gene>
<dbReference type="CDD" id="cd05380">
    <property type="entry name" value="CAP_euk"/>
    <property type="match status" value="1"/>
</dbReference>
<feature type="chain" id="PRO_5042204480" description="SCP domain-containing protein" evidence="2">
    <location>
        <begin position="19"/>
        <end position="282"/>
    </location>
</feature>
<feature type="compositionally biased region" description="Polar residues" evidence="1">
    <location>
        <begin position="113"/>
        <end position="127"/>
    </location>
</feature>
<dbReference type="PRINTS" id="PR00837">
    <property type="entry name" value="V5TPXLIKE"/>
</dbReference>
<evidence type="ECO:0000256" key="1">
    <source>
        <dbReference type="SAM" id="MobiDB-lite"/>
    </source>
</evidence>
<keyword evidence="2" id="KW-0732">Signal</keyword>
<sequence>MTQFLVVVLAALAATASAGPVGCRPRPKSSTSVSVAPSVSASAPPPAGSEGANGAPSASVPTQSVTSGSAVGSAVLSQSDPAPSNSVAAVIPPPGAIAPPGVDKSKPWLPLDPNNNTITANPSAADISGSSPTAAWLLEYHNTVRAMYGAAPLKWDQSLAQQSADWTKKCNWEHDGNDNLARRMSTGMGPGFLASAFLDGWTNEWPETFAGGNAATGKPTALNHLTMMVWKDVTAVGCSWNMDCKGGWGAGWENTAFLSCKYAPLGNIVGQQGQQVGNFIPG</sequence>
<dbReference type="InterPro" id="IPR001283">
    <property type="entry name" value="CRISP-related"/>
</dbReference>
<dbReference type="SMART" id="SM00198">
    <property type="entry name" value="SCP"/>
    <property type="match status" value="1"/>
</dbReference>
<dbReference type="PANTHER" id="PTHR10334">
    <property type="entry name" value="CYSTEINE-RICH SECRETORY PROTEIN-RELATED"/>
    <property type="match status" value="1"/>
</dbReference>
<feature type="signal peptide" evidence="2">
    <location>
        <begin position="1"/>
        <end position="18"/>
    </location>
</feature>
<dbReference type="AlphaFoldDB" id="A0AAD3YBT8"/>
<dbReference type="Proteomes" id="UP001222932">
    <property type="component" value="Unassembled WGS sequence"/>
</dbReference>
<accession>A0AAD3YBT8</accession>
<dbReference type="EMBL" id="BTCM01000002">
    <property type="protein sequence ID" value="GMK56139.1"/>
    <property type="molecule type" value="Genomic_DNA"/>
</dbReference>
<feature type="domain" description="SCP" evidence="3">
    <location>
        <begin position="131"/>
        <end position="270"/>
    </location>
</feature>
<reference evidence="4" key="1">
    <citation type="journal article" date="2023" name="BMC Genomics">
        <title>Chromosome-level genome assemblies of Cutaneotrichosporon spp. (Trichosporonales, Basidiomycota) reveal imbalanced evolution between nucleotide sequences and chromosome synteny.</title>
        <authorList>
            <person name="Kobayashi Y."/>
            <person name="Kayamori A."/>
            <person name="Aoki K."/>
            <person name="Shiwa Y."/>
            <person name="Matsutani M."/>
            <person name="Fujita N."/>
            <person name="Sugita T."/>
            <person name="Iwasaki W."/>
            <person name="Tanaka N."/>
            <person name="Takashima M."/>
        </authorList>
    </citation>
    <scope>NUCLEOTIDE SEQUENCE</scope>
    <source>
        <strain evidence="4">HIS016</strain>
    </source>
</reference>
<dbReference type="Gene3D" id="3.40.33.10">
    <property type="entry name" value="CAP"/>
    <property type="match status" value="1"/>
</dbReference>
<keyword evidence="5" id="KW-1185">Reference proteome</keyword>
<evidence type="ECO:0000313" key="5">
    <source>
        <dbReference type="Proteomes" id="UP001222932"/>
    </source>
</evidence>
<dbReference type="SUPFAM" id="SSF55797">
    <property type="entry name" value="PR-1-like"/>
    <property type="match status" value="1"/>
</dbReference>
<proteinExistence type="predicted"/>
<evidence type="ECO:0000259" key="3">
    <source>
        <dbReference type="SMART" id="SM00198"/>
    </source>
</evidence>
<dbReference type="InterPro" id="IPR035940">
    <property type="entry name" value="CAP_sf"/>
</dbReference>
<feature type="region of interest" description="Disordered" evidence="1">
    <location>
        <begin position="98"/>
        <end position="127"/>
    </location>
</feature>
<evidence type="ECO:0000313" key="4">
    <source>
        <dbReference type="EMBL" id="GMK56139.1"/>
    </source>
</evidence>
<feature type="compositionally biased region" description="Low complexity" evidence="1">
    <location>
        <begin position="29"/>
        <end position="66"/>
    </location>
</feature>